<sequence>MSGMMSRLLSLPPEKALSSLEVCKAPLGVVQDERKKEEFIRKGVVGDYKLHFTTDQTSRMKDWITTKTKKSDVMLLWKDIDLP</sequence>
<dbReference type="EMBL" id="JABSTQ010011221">
    <property type="protein sequence ID" value="KAG0413914.1"/>
    <property type="molecule type" value="Genomic_DNA"/>
</dbReference>
<keyword evidence="2" id="KW-1185">Reference proteome</keyword>
<gene>
    <name evidence="1" type="ORF">HPB47_008916</name>
</gene>
<organism evidence="1 2">
    <name type="scientific">Ixodes persulcatus</name>
    <name type="common">Taiga tick</name>
    <dbReference type="NCBI Taxonomy" id="34615"/>
    <lineage>
        <taxon>Eukaryota</taxon>
        <taxon>Metazoa</taxon>
        <taxon>Ecdysozoa</taxon>
        <taxon>Arthropoda</taxon>
        <taxon>Chelicerata</taxon>
        <taxon>Arachnida</taxon>
        <taxon>Acari</taxon>
        <taxon>Parasitiformes</taxon>
        <taxon>Ixodida</taxon>
        <taxon>Ixodoidea</taxon>
        <taxon>Ixodidae</taxon>
        <taxon>Ixodinae</taxon>
        <taxon>Ixodes</taxon>
    </lineage>
</organism>
<name>A0AC60P3G1_IXOPE</name>
<accession>A0AC60P3G1</accession>
<evidence type="ECO:0000313" key="2">
    <source>
        <dbReference type="Proteomes" id="UP000805193"/>
    </source>
</evidence>
<evidence type="ECO:0000313" key="1">
    <source>
        <dbReference type="EMBL" id="KAG0413914.1"/>
    </source>
</evidence>
<proteinExistence type="predicted"/>
<comment type="caution">
    <text evidence="1">The sequence shown here is derived from an EMBL/GenBank/DDBJ whole genome shotgun (WGS) entry which is preliminary data.</text>
</comment>
<dbReference type="Proteomes" id="UP000805193">
    <property type="component" value="Unassembled WGS sequence"/>
</dbReference>
<reference evidence="1 2" key="1">
    <citation type="journal article" date="2020" name="Cell">
        <title>Large-Scale Comparative Analyses of Tick Genomes Elucidate Their Genetic Diversity and Vector Capacities.</title>
        <authorList>
            <consortium name="Tick Genome and Microbiome Consortium (TIGMIC)"/>
            <person name="Jia N."/>
            <person name="Wang J."/>
            <person name="Shi W."/>
            <person name="Du L."/>
            <person name="Sun Y."/>
            <person name="Zhan W."/>
            <person name="Jiang J.F."/>
            <person name="Wang Q."/>
            <person name="Zhang B."/>
            <person name="Ji P."/>
            <person name="Bell-Sakyi L."/>
            <person name="Cui X.M."/>
            <person name="Yuan T.T."/>
            <person name="Jiang B.G."/>
            <person name="Yang W.F."/>
            <person name="Lam T.T."/>
            <person name="Chang Q.C."/>
            <person name="Ding S.J."/>
            <person name="Wang X.J."/>
            <person name="Zhu J.G."/>
            <person name="Ruan X.D."/>
            <person name="Zhao L."/>
            <person name="Wei J.T."/>
            <person name="Ye R.Z."/>
            <person name="Que T.C."/>
            <person name="Du C.H."/>
            <person name="Zhou Y.H."/>
            <person name="Cheng J.X."/>
            <person name="Dai P.F."/>
            <person name="Guo W.B."/>
            <person name="Han X.H."/>
            <person name="Huang E.J."/>
            <person name="Li L.F."/>
            <person name="Wei W."/>
            <person name="Gao Y.C."/>
            <person name="Liu J.Z."/>
            <person name="Shao H.Z."/>
            <person name="Wang X."/>
            <person name="Wang C.C."/>
            <person name="Yang T.C."/>
            <person name="Huo Q.B."/>
            <person name="Li W."/>
            <person name="Chen H.Y."/>
            <person name="Chen S.E."/>
            <person name="Zhou L.G."/>
            <person name="Ni X.B."/>
            <person name="Tian J.H."/>
            <person name="Sheng Y."/>
            <person name="Liu T."/>
            <person name="Pan Y.S."/>
            <person name="Xia L.Y."/>
            <person name="Li J."/>
            <person name="Zhao F."/>
            <person name="Cao W.C."/>
        </authorList>
    </citation>
    <scope>NUCLEOTIDE SEQUENCE [LARGE SCALE GENOMIC DNA]</scope>
    <source>
        <strain evidence="1">Iper-2018</strain>
    </source>
</reference>
<protein>
    <submittedName>
        <fullName evidence="1">Uncharacterized protein</fullName>
    </submittedName>
</protein>